<feature type="signal peptide" evidence="1">
    <location>
        <begin position="1"/>
        <end position="19"/>
    </location>
</feature>
<gene>
    <name evidence="3" type="ORF">NWE54_01605</name>
</gene>
<feature type="domain" description="Glycine zipper" evidence="2">
    <location>
        <begin position="26"/>
        <end position="70"/>
    </location>
</feature>
<protein>
    <submittedName>
        <fullName evidence="3">Glycine zipper domain-containing protein</fullName>
    </submittedName>
</protein>
<dbReference type="EMBL" id="CP102774">
    <property type="protein sequence ID" value="UZF89949.1"/>
    <property type="molecule type" value="Genomic_DNA"/>
</dbReference>
<sequence>MKKLMLVAALGAALGACTAREQNAGTGALIGAGAGAIIGGAATGRAGGALAGAAIGGASGAIIGGAATPQRCYGRDEWGRRYVYDC</sequence>
<evidence type="ECO:0000259" key="2">
    <source>
        <dbReference type="Pfam" id="PF13488"/>
    </source>
</evidence>
<name>A0A9E8A3U1_9HYPH</name>
<accession>A0A9E8A3U1</accession>
<evidence type="ECO:0000256" key="1">
    <source>
        <dbReference type="SAM" id="SignalP"/>
    </source>
</evidence>
<dbReference type="PROSITE" id="PS51257">
    <property type="entry name" value="PROKAR_LIPOPROTEIN"/>
    <property type="match status" value="1"/>
</dbReference>
<evidence type="ECO:0000313" key="3">
    <source>
        <dbReference type="EMBL" id="UZF89949.1"/>
    </source>
</evidence>
<reference evidence="3" key="1">
    <citation type="submission" date="2022-08" db="EMBL/GenBank/DDBJ databases">
        <title>Complete Genome Sequences of 2 Bosea sp. soil isolates.</title>
        <authorList>
            <person name="Alvarez Arevalo M."/>
            <person name="Sterndorff E.B."/>
            <person name="Faurdal D."/>
            <person name="Joergensen T.S."/>
            <person name="Weber T."/>
        </authorList>
    </citation>
    <scope>NUCLEOTIDE SEQUENCE</scope>
    <source>
        <strain evidence="3">NBC_00436</strain>
    </source>
</reference>
<keyword evidence="1" id="KW-0732">Signal</keyword>
<organism evidence="3">
    <name type="scientific">Bosea sp. NBC_00436</name>
    <dbReference type="NCBI Taxonomy" id="2969620"/>
    <lineage>
        <taxon>Bacteria</taxon>
        <taxon>Pseudomonadati</taxon>
        <taxon>Pseudomonadota</taxon>
        <taxon>Alphaproteobacteria</taxon>
        <taxon>Hyphomicrobiales</taxon>
        <taxon>Boseaceae</taxon>
        <taxon>Bosea</taxon>
    </lineage>
</organism>
<dbReference type="Pfam" id="PF13488">
    <property type="entry name" value="Gly-zipper_Omp"/>
    <property type="match status" value="1"/>
</dbReference>
<proteinExistence type="predicted"/>
<dbReference type="AlphaFoldDB" id="A0A9E8A3U1"/>
<feature type="chain" id="PRO_5038496051" evidence="1">
    <location>
        <begin position="20"/>
        <end position="86"/>
    </location>
</feature>
<dbReference type="InterPro" id="IPR039567">
    <property type="entry name" value="Gly-zipper"/>
</dbReference>